<dbReference type="EMBL" id="JAQJAC010000010">
    <property type="protein sequence ID" value="KAJ5569199.1"/>
    <property type="molecule type" value="Genomic_DNA"/>
</dbReference>
<feature type="compositionally biased region" description="Polar residues" evidence="1">
    <location>
        <begin position="15"/>
        <end position="38"/>
    </location>
</feature>
<name>A0AAD6DAC9_9EURO</name>
<proteinExistence type="predicted"/>
<reference evidence="2 3" key="1">
    <citation type="journal article" date="2023" name="IMA Fungus">
        <title>Comparative genomic study of the Penicillium genus elucidates a diverse pangenome and 15 lateral gene transfer events.</title>
        <authorList>
            <person name="Petersen C."/>
            <person name="Sorensen T."/>
            <person name="Nielsen M.R."/>
            <person name="Sondergaard T.E."/>
            <person name="Sorensen J.L."/>
            <person name="Fitzpatrick D.A."/>
            <person name="Frisvad J.C."/>
            <person name="Nielsen K.L."/>
        </authorList>
    </citation>
    <scope>NUCLEOTIDE SEQUENCE [LARGE SCALE GENOMIC DNA]</scope>
    <source>
        <strain evidence="2 3">IBT 29057</strain>
    </source>
</reference>
<feature type="region of interest" description="Disordered" evidence="1">
    <location>
        <begin position="1"/>
        <end position="50"/>
    </location>
</feature>
<organism evidence="2 3">
    <name type="scientific">Penicillium hetheringtonii</name>
    <dbReference type="NCBI Taxonomy" id="911720"/>
    <lineage>
        <taxon>Eukaryota</taxon>
        <taxon>Fungi</taxon>
        <taxon>Dikarya</taxon>
        <taxon>Ascomycota</taxon>
        <taxon>Pezizomycotina</taxon>
        <taxon>Eurotiomycetes</taxon>
        <taxon>Eurotiomycetidae</taxon>
        <taxon>Eurotiales</taxon>
        <taxon>Aspergillaceae</taxon>
        <taxon>Penicillium</taxon>
    </lineage>
</organism>
<keyword evidence="3" id="KW-1185">Reference proteome</keyword>
<dbReference type="AlphaFoldDB" id="A0AAD6DAC9"/>
<evidence type="ECO:0000313" key="2">
    <source>
        <dbReference type="EMBL" id="KAJ5569199.1"/>
    </source>
</evidence>
<accession>A0AAD6DAC9</accession>
<comment type="caution">
    <text evidence="2">The sequence shown here is derived from an EMBL/GenBank/DDBJ whole genome shotgun (WGS) entry which is preliminary data.</text>
</comment>
<dbReference type="Proteomes" id="UP001216150">
    <property type="component" value="Unassembled WGS sequence"/>
</dbReference>
<sequence length="135" mass="14692">MAGGCERDTYPCVSDSVTANSTVSPASQTGSGPRSDSLVTPPEGPSSKAHHSNITVLASLNPDIYFIYPKAEIIRRRMANFGIASSYLASTQEELPGMAGYPENMEMSPDRFRTALILQKIRHSLYPFMIGVKVH</sequence>
<protein>
    <submittedName>
        <fullName evidence="2">Uncharacterized protein</fullName>
    </submittedName>
</protein>
<evidence type="ECO:0000313" key="3">
    <source>
        <dbReference type="Proteomes" id="UP001216150"/>
    </source>
</evidence>
<evidence type="ECO:0000256" key="1">
    <source>
        <dbReference type="SAM" id="MobiDB-lite"/>
    </source>
</evidence>
<gene>
    <name evidence="2" type="ORF">N7450_011685</name>
</gene>